<organism evidence="2 3">
    <name type="scientific">Streptomyces pathocidini</name>
    <dbReference type="NCBI Taxonomy" id="1650571"/>
    <lineage>
        <taxon>Bacteria</taxon>
        <taxon>Bacillati</taxon>
        <taxon>Actinomycetota</taxon>
        <taxon>Actinomycetes</taxon>
        <taxon>Kitasatosporales</taxon>
        <taxon>Streptomycetaceae</taxon>
        <taxon>Streptomyces</taxon>
    </lineage>
</organism>
<dbReference type="EMBL" id="JBIRWE010000002">
    <property type="protein sequence ID" value="MFI1963875.1"/>
    <property type="molecule type" value="Genomic_DNA"/>
</dbReference>
<dbReference type="Proteomes" id="UP001611548">
    <property type="component" value="Unassembled WGS sequence"/>
</dbReference>
<evidence type="ECO:0000313" key="2">
    <source>
        <dbReference type="EMBL" id="MFI1963875.1"/>
    </source>
</evidence>
<dbReference type="InterPro" id="IPR046862">
    <property type="entry name" value="Rhomboid_2"/>
</dbReference>
<keyword evidence="1" id="KW-1133">Transmembrane helix</keyword>
<reference evidence="2 3" key="1">
    <citation type="submission" date="2024-10" db="EMBL/GenBank/DDBJ databases">
        <title>The Natural Products Discovery Center: Release of the First 8490 Sequenced Strains for Exploring Actinobacteria Biosynthetic Diversity.</title>
        <authorList>
            <person name="Kalkreuter E."/>
            <person name="Kautsar S.A."/>
            <person name="Yang D."/>
            <person name="Bader C.D."/>
            <person name="Teijaro C.N."/>
            <person name="Fluegel L."/>
            <person name="Davis C.M."/>
            <person name="Simpson J.R."/>
            <person name="Lauterbach L."/>
            <person name="Steele A.D."/>
            <person name="Gui C."/>
            <person name="Meng S."/>
            <person name="Li G."/>
            <person name="Viehrig K."/>
            <person name="Ye F."/>
            <person name="Su P."/>
            <person name="Kiefer A.F."/>
            <person name="Nichols A."/>
            <person name="Cepeda A.J."/>
            <person name="Yan W."/>
            <person name="Fan B."/>
            <person name="Jiang Y."/>
            <person name="Adhikari A."/>
            <person name="Zheng C.-J."/>
            <person name="Schuster L."/>
            <person name="Cowan T.M."/>
            <person name="Smanski M.J."/>
            <person name="Chevrette M.G."/>
            <person name="De Carvalho L.P.S."/>
            <person name="Shen B."/>
        </authorList>
    </citation>
    <scope>NUCLEOTIDE SEQUENCE [LARGE SCALE GENOMIC DNA]</scope>
    <source>
        <strain evidence="2 3">NPDC020327</strain>
    </source>
</reference>
<keyword evidence="3" id="KW-1185">Reference proteome</keyword>
<feature type="transmembrane region" description="Helical" evidence="1">
    <location>
        <begin position="174"/>
        <end position="190"/>
    </location>
</feature>
<sequence>MPTPLGTPFTFFYALVLLATTVFAESADPALVGRLLSASSTDVVNLVHHPLLVLAASGLWIAGSPLSAYTVGFLLVLTALERRVGGLRTAAVFALGHVLATLLTEVPIGVAVALGRLPDSSLVRLDYGISFGVMAGLGALAGLLGPWPRWILLGAVGAMLLDDFLVFADPISAWGHPAALLVGIATWPFVRRARRARVDR</sequence>
<feature type="transmembrane region" description="Helical" evidence="1">
    <location>
        <begin position="92"/>
        <end position="115"/>
    </location>
</feature>
<feature type="transmembrane region" description="Helical" evidence="1">
    <location>
        <begin position="150"/>
        <end position="168"/>
    </location>
</feature>
<protein>
    <submittedName>
        <fullName evidence="2">Rhomboid-like protein</fullName>
    </submittedName>
</protein>
<name>A0ABW7UMJ5_9ACTN</name>
<gene>
    <name evidence="2" type="ORF">ACH429_07015</name>
</gene>
<evidence type="ECO:0000313" key="3">
    <source>
        <dbReference type="Proteomes" id="UP001611548"/>
    </source>
</evidence>
<proteinExistence type="predicted"/>
<accession>A0ABW7UMJ5</accession>
<dbReference type="RefSeq" id="WP_398718110.1">
    <property type="nucleotide sequence ID" value="NZ_JBIRWE010000002.1"/>
</dbReference>
<keyword evidence="1" id="KW-0472">Membrane</keyword>
<dbReference type="Pfam" id="PF20401">
    <property type="entry name" value="Rhomboid_2"/>
    <property type="match status" value="1"/>
</dbReference>
<feature type="transmembrane region" description="Helical" evidence="1">
    <location>
        <begin position="127"/>
        <end position="145"/>
    </location>
</feature>
<comment type="caution">
    <text evidence="2">The sequence shown here is derived from an EMBL/GenBank/DDBJ whole genome shotgun (WGS) entry which is preliminary data.</text>
</comment>
<keyword evidence="1" id="KW-0812">Transmembrane</keyword>
<feature type="transmembrane region" description="Helical" evidence="1">
    <location>
        <begin position="48"/>
        <end position="80"/>
    </location>
</feature>
<evidence type="ECO:0000256" key="1">
    <source>
        <dbReference type="SAM" id="Phobius"/>
    </source>
</evidence>